<dbReference type="SUPFAM" id="SSF55486">
    <property type="entry name" value="Metalloproteases ('zincins'), catalytic domain"/>
    <property type="match status" value="1"/>
</dbReference>
<accession>A0AAE0VSE0</accession>
<feature type="active site" evidence="1">
    <location>
        <position position="44"/>
    </location>
</feature>
<feature type="binding site" evidence="1">
    <location>
        <position position="47"/>
    </location>
    <ligand>
        <name>Zn(2+)</name>
        <dbReference type="ChEBI" id="CHEBI:29105"/>
        <note>catalytic</note>
    </ligand>
</feature>
<keyword evidence="4" id="KW-1185">Reference proteome</keyword>
<dbReference type="InterPro" id="IPR001590">
    <property type="entry name" value="Peptidase_M12B"/>
</dbReference>
<feature type="binding site" evidence="1">
    <location>
        <position position="43"/>
    </location>
    <ligand>
        <name>Zn(2+)</name>
        <dbReference type="ChEBI" id="CHEBI:29105"/>
        <note>catalytic</note>
    </ligand>
</feature>
<comment type="caution">
    <text evidence="3">The sequence shown here is derived from an EMBL/GenBank/DDBJ whole genome shotgun (WGS) entry which is preliminary data.</text>
</comment>
<name>A0AAE0VSE0_9BIVA</name>
<dbReference type="Proteomes" id="UP001195483">
    <property type="component" value="Unassembled WGS sequence"/>
</dbReference>
<reference evidence="3" key="1">
    <citation type="journal article" date="2021" name="Genome Biol. Evol.">
        <title>A High-Quality Reference Genome for a Parasitic Bivalve with Doubly Uniparental Inheritance (Bivalvia: Unionida).</title>
        <authorList>
            <person name="Smith C.H."/>
        </authorList>
    </citation>
    <scope>NUCLEOTIDE SEQUENCE</scope>
    <source>
        <strain evidence="3">CHS0354</strain>
    </source>
</reference>
<sequence length="107" mass="11842">MRYYLAVSTNPGISYAKGVCDEGRRVSVVEAFGIFTTVSTAAHELGHNLGADHDEEDDAKACDPNDLFIMSPNETAFVRGKPYSRNPWMFSNCSVEAFKTTLPNKYV</sequence>
<keyword evidence="1" id="KW-0862">Zinc</keyword>
<keyword evidence="1" id="KW-0479">Metal-binding</keyword>
<dbReference type="AlphaFoldDB" id="A0AAE0VSE0"/>
<dbReference type="PROSITE" id="PS50215">
    <property type="entry name" value="ADAM_MEPRO"/>
    <property type="match status" value="1"/>
</dbReference>
<organism evidence="3 4">
    <name type="scientific">Potamilus streckersoni</name>
    <dbReference type="NCBI Taxonomy" id="2493646"/>
    <lineage>
        <taxon>Eukaryota</taxon>
        <taxon>Metazoa</taxon>
        <taxon>Spiralia</taxon>
        <taxon>Lophotrochozoa</taxon>
        <taxon>Mollusca</taxon>
        <taxon>Bivalvia</taxon>
        <taxon>Autobranchia</taxon>
        <taxon>Heteroconchia</taxon>
        <taxon>Palaeoheterodonta</taxon>
        <taxon>Unionida</taxon>
        <taxon>Unionoidea</taxon>
        <taxon>Unionidae</taxon>
        <taxon>Ambleminae</taxon>
        <taxon>Lampsilini</taxon>
        <taxon>Potamilus</taxon>
    </lineage>
</organism>
<reference evidence="3" key="3">
    <citation type="submission" date="2023-05" db="EMBL/GenBank/DDBJ databases">
        <authorList>
            <person name="Smith C.H."/>
        </authorList>
    </citation>
    <scope>NUCLEOTIDE SEQUENCE</scope>
    <source>
        <strain evidence="3">CHS0354</strain>
        <tissue evidence="3">Mantle</tissue>
    </source>
</reference>
<dbReference type="InterPro" id="IPR024079">
    <property type="entry name" value="MetalloPept_cat_dom_sf"/>
</dbReference>
<proteinExistence type="predicted"/>
<comment type="caution">
    <text evidence="1">Lacks conserved residue(s) required for the propagation of feature annotation.</text>
</comment>
<dbReference type="Gene3D" id="3.40.390.10">
    <property type="entry name" value="Collagenase (Catalytic Domain)"/>
    <property type="match status" value="1"/>
</dbReference>
<dbReference type="GO" id="GO:0046872">
    <property type="term" value="F:metal ion binding"/>
    <property type="evidence" value="ECO:0007669"/>
    <property type="project" value="UniProtKB-KW"/>
</dbReference>
<dbReference type="Pfam" id="PF01421">
    <property type="entry name" value="Reprolysin"/>
    <property type="match status" value="1"/>
</dbReference>
<gene>
    <name evidence="3" type="ORF">CHS0354_013730</name>
</gene>
<evidence type="ECO:0000313" key="3">
    <source>
        <dbReference type="EMBL" id="KAK3588404.1"/>
    </source>
</evidence>
<protein>
    <recommendedName>
        <fullName evidence="2">Peptidase M12B domain-containing protein</fullName>
    </recommendedName>
</protein>
<dbReference type="GO" id="GO:0004222">
    <property type="term" value="F:metalloendopeptidase activity"/>
    <property type="evidence" value="ECO:0007669"/>
    <property type="project" value="InterPro"/>
</dbReference>
<evidence type="ECO:0000256" key="1">
    <source>
        <dbReference type="PROSITE-ProRule" id="PRU00276"/>
    </source>
</evidence>
<dbReference type="EMBL" id="JAEAOA010000843">
    <property type="protein sequence ID" value="KAK3588404.1"/>
    <property type="molecule type" value="Genomic_DNA"/>
</dbReference>
<dbReference type="GO" id="GO:0006509">
    <property type="term" value="P:membrane protein ectodomain proteolysis"/>
    <property type="evidence" value="ECO:0007669"/>
    <property type="project" value="TreeGrafter"/>
</dbReference>
<dbReference type="PANTHER" id="PTHR11905">
    <property type="entry name" value="ADAM A DISINTEGRIN AND METALLOPROTEASE DOMAIN"/>
    <property type="match status" value="1"/>
</dbReference>
<evidence type="ECO:0000313" key="4">
    <source>
        <dbReference type="Proteomes" id="UP001195483"/>
    </source>
</evidence>
<dbReference type="PANTHER" id="PTHR11905:SF159">
    <property type="entry name" value="ADAM METALLOPROTEASE"/>
    <property type="match status" value="1"/>
</dbReference>
<reference evidence="3" key="2">
    <citation type="journal article" date="2021" name="Genome Biol. Evol.">
        <title>Developing a high-quality reference genome for a parasitic bivalve with doubly uniparental inheritance (Bivalvia: Unionida).</title>
        <authorList>
            <person name="Smith C.H."/>
        </authorList>
    </citation>
    <scope>NUCLEOTIDE SEQUENCE</scope>
    <source>
        <strain evidence="3">CHS0354</strain>
        <tissue evidence="3">Mantle</tissue>
    </source>
</reference>
<feature type="domain" description="Peptidase M12B" evidence="2">
    <location>
        <begin position="12"/>
        <end position="107"/>
    </location>
</feature>
<feature type="binding site" evidence="1">
    <location>
        <position position="53"/>
    </location>
    <ligand>
        <name>Zn(2+)</name>
        <dbReference type="ChEBI" id="CHEBI:29105"/>
        <note>catalytic</note>
    </ligand>
</feature>
<evidence type="ECO:0000259" key="2">
    <source>
        <dbReference type="PROSITE" id="PS50215"/>
    </source>
</evidence>